<reference evidence="2" key="1">
    <citation type="journal article" date="2022" name="Mol. Ecol. Resour.">
        <title>The genomes of chicory, endive, great burdock and yacon provide insights into Asteraceae palaeo-polyploidization history and plant inulin production.</title>
        <authorList>
            <person name="Fan W."/>
            <person name="Wang S."/>
            <person name="Wang H."/>
            <person name="Wang A."/>
            <person name="Jiang F."/>
            <person name="Liu H."/>
            <person name="Zhao H."/>
            <person name="Xu D."/>
            <person name="Zhang Y."/>
        </authorList>
    </citation>
    <scope>NUCLEOTIDE SEQUENCE [LARGE SCALE GENOMIC DNA]</scope>
    <source>
        <strain evidence="2">cv. Yunnan</strain>
    </source>
</reference>
<sequence length="128" mass="14340">MSRPPVTTIHYCHASRLHPCVNSSRFCLLRLRPRPPHQPLYSSSVAPPSHPATMRHRLHPPRARLPMVLLPYSMLPPHATMHASAPATFTRLHPIADASCYPVATTTIEEHHPLSLIMSSAMNKRPKP</sequence>
<dbReference type="EMBL" id="CM042031">
    <property type="protein sequence ID" value="KAI3784498.1"/>
    <property type="molecule type" value="Genomic_DNA"/>
</dbReference>
<proteinExistence type="predicted"/>
<evidence type="ECO:0000313" key="2">
    <source>
        <dbReference type="Proteomes" id="UP001056120"/>
    </source>
</evidence>
<organism evidence="1 2">
    <name type="scientific">Smallanthus sonchifolius</name>
    <dbReference type="NCBI Taxonomy" id="185202"/>
    <lineage>
        <taxon>Eukaryota</taxon>
        <taxon>Viridiplantae</taxon>
        <taxon>Streptophyta</taxon>
        <taxon>Embryophyta</taxon>
        <taxon>Tracheophyta</taxon>
        <taxon>Spermatophyta</taxon>
        <taxon>Magnoliopsida</taxon>
        <taxon>eudicotyledons</taxon>
        <taxon>Gunneridae</taxon>
        <taxon>Pentapetalae</taxon>
        <taxon>asterids</taxon>
        <taxon>campanulids</taxon>
        <taxon>Asterales</taxon>
        <taxon>Asteraceae</taxon>
        <taxon>Asteroideae</taxon>
        <taxon>Heliantheae alliance</taxon>
        <taxon>Millerieae</taxon>
        <taxon>Smallanthus</taxon>
    </lineage>
</organism>
<keyword evidence="2" id="KW-1185">Reference proteome</keyword>
<comment type="caution">
    <text evidence="1">The sequence shown here is derived from an EMBL/GenBank/DDBJ whole genome shotgun (WGS) entry which is preliminary data.</text>
</comment>
<evidence type="ECO:0000313" key="1">
    <source>
        <dbReference type="EMBL" id="KAI3784498.1"/>
    </source>
</evidence>
<dbReference type="Proteomes" id="UP001056120">
    <property type="component" value="Linkage Group LG14"/>
</dbReference>
<gene>
    <name evidence="1" type="ORF">L1987_43597</name>
</gene>
<accession>A0ACB9GMU6</accession>
<reference evidence="1 2" key="2">
    <citation type="journal article" date="2022" name="Mol. Ecol. Resour.">
        <title>The genomes of chicory, endive, great burdock and yacon provide insights into Asteraceae paleo-polyploidization history and plant inulin production.</title>
        <authorList>
            <person name="Fan W."/>
            <person name="Wang S."/>
            <person name="Wang H."/>
            <person name="Wang A."/>
            <person name="Jiang F."/>
            <person name="Liu H."/>
            <person name="Zhao H."/>
            <person name="Xu D."/>
            <person name="Zhang Y."/>
        </authorList>
    </citation>
    <scope>NUCLEOTIDE SEQUENCE [LARGE SCALE GENOMIC DNA]</scope>
    <source>
        <strain evidence="2">cv. Yunnan</strain>
        <tissue evidence="1">Leaves</tissue>
    </source>
</reference>
<name>A0ACB9GMU6_9ASTR</name>
<protein>
    <submittedName>
        <fullName evidence="1">Uncharacterized protein</fullName>
    </submittedName>
</protein>